<sequence>MISNLKTILLFIILSTISFGNETDLDAINKLIDNYSKTEDEGKLLEQAKMMSKDRVWIGNNGAGRITDQSLNMIMQQSQVDAVMKSISGIKWFTDTRDRLIKFYGDGKVAVASFYWHRTFVLPPNTNSEKRNMMKKQPDPVAISLVLEKKKGVWKIVHTHTSLLVNKDAN</sequence>
<dbReference type="InterPro" id="IPR032710">
    <property type="entry name" value="NTF2-like_dom_sf"/>
</dbReference>
<gene>
    <name evidence="2" type="ORF">METZ01_LOCUS161179</name>
</gene>
<feature type="domain" description="SnoaL-like" evidence="1">
    <location>
        <begin position="134"/>
        <end position="165"/>
    </location>
</feature>
<dbReference type="EMBL" id="UINC01028036">
    <property type="protein sequence ID" value="SVB08325.1"/>
    <property type="molecule type" value="Genomic_DNA"/>
</dbReference>
<evidence type="ECO:0000259" key="1">
    <source>
        <dbReference type="Pfam" id="PF13474"/>
    </source>
</evidence>
<dbReference type="InterPro" id="IPR037401">
    <property type="entry name" value="SnoaL-like"/>
</dbReference>
<name>A0A382B3J7_9ZZZZ</name>
<evidence type="ECO:0000313" key="2">
    <source>
        <dbReference type="EMBL" id="SVB08325.1"/>
    </source>
</evidence>
<accession>A0A382B3J7</accession>
<dbReference type="Gene3D" id="3.10.450.50">
    <property type="match status" value="1"/>
</dbReference>
<reference evidence="2" key="1">
    <citation type="submission" date="2018-05" db="EMBL/GenBank/DDBJ databases">
        <authorList>
            <person name="Lanie J.A."/>
            <person name="Ng W.-L."/>
            <person name="Kazmierczak K.M."/>
            <person name="Andrzejewski T.M."/>
            <person name="Davidsen T.M."/>
            <person name="Wayne K.J."/>
            <person name="Tettelin H."/>
            <person name="Glass J.I."/>
            <person name="Rusch D."/>
            <person name="Podicherti R."/>
            <person name="Tsui H.-C.T."/>
            <person name="Winkler M.E."/>
        </authorList>
    </citation>
    <scope>NUCLEOTIDE SEQUENCE</scope>
</reference>
<protein>
    <recommendedName>
        <fullName evidence="1">SnoaL-like domain-containing protein</fullName>
    </recommendedName>
</protein>
<proteinExistence type="predicted"/>
<organism evidence="2">
    <name type="scientific">marine metagenome</name>
    <dbReference type="NCBI Taxonomy" id="408172"/>
    <lineage>
        <taxon>unclassified sequences</taxon>
        <taxon>metagenomes</taxon>
        <taxon>ecological metagenomes</taxon>
    </lineage>
</organism>
<dbReference type="AlphaFoldDB" id="A0A382B3J7"/>
<dbReference type="SUPFAM" id="SSF54427">
    <property type="entry name" value="NTF2-like"/>
    <property type="match status" value="1"/>
</dbReference>
<dbReference type="Pfam" id="PF13474">
    <property type="entry name" value="SnoaL_3"/>
    <property type="match status" value="1"/>
</dbReference>